<dbReference type="OrthoDB" id="517356at2"/>
<dbReference type="AlphaFoldDB" id="A0A268EQX3"/>
<evidence type="ECO:0000256" key="1">
    <source>
        <dbReference type="ARBA" id="ARBA00022516"/>
    </source>
</evidence>
<dbReference type="InterPro" id="IPR004568">
    <property type="entry name" value="Ppantetheine-prot_Trfase_dom"/>
</dbReference>
<evidence type="ECO:0000256" key="3">
    <source>
        <dbReference type="ARBA" id="ARBA00022723"/>
    </source>
</evidence>
<comment type="catalytic activity">
    <reaction evidence="8">
        <text>apo-[ACP] + CoA = holo-[ACP] + adenosine 3',5'-bisphosphate + H(+)</text>
        <dbReference type="Rhea" id="RHEA:12068"/>
        <dbReference type="Rhea" id="RHEA-COMP:9685"/>
        <dbReference type="Rhea" id="RHEA-COMP:9690"/>
        <dbReference type="ChEBI" id="CHEBI:15378"/>
        <dbReference type="ChEBI" id="CHEBI:29999"/>
        <dbReference type="ChEBI" id="CHEBI:57287"/>
        <dbReference type="ChEBI" id="CHEBI:58343"/>
        <dbReference type="ChEBI" id="CHEBI:64479"/>
        <dbReference type="EC" id="2.7.8.7"/>
    </reaction>
</comment>
<gene>
    <name evidence="8 10" type="primary">acpS</name>
    <name evidence="10" type="ORF">CHH67_15000</name>
</gene>
<dbReference type="EC" id="2.7.8.7" evidence="8"/>
<keyword evidence="2 8" id="KW-0808">Transferase</keyword>
<dbReference type="GO" id="GO:0000287">
    <property type="term" value="F:magnesium ion binding"/>
    <property type="evidence" value="ECO:0007669"/>
    <property type="project" value="UniProtKB-UniRule"/>
</dbReference>
<organism evidence="10 11">
    <name type="scientific">Paenibacillus campinasensis</name>
    <dbReference type="NCBI Taxonomy" id="66347"/>
    <lineage>
        <taxon>Bacteria</taxon>
        <taxon>Bacillati</taxon>
        <taxon>Bacillota</taxon>
        <taxon>Bacilli</taxon>
        <taxon>Bacillales</taxon>
        <taxon>Paenibacillaceae</taxon>
        <taxon>Paenibacillus</taxon>
    </lineage>
</organism>
<evidence type="ECO:0000256" key="4">
    <source>
        <dbReference type="ARBA" id="ARBA00022832"/>
    </source>
</evidence>
<feature type="binding site" evidence="8">
    <location>
        <position position="8"/>
    </location>
    <ligand>
        <name>Mg(2+)</name>
        <dbReference type="ChEBI" id="CHEBI:18420"/>
    </ligand>
</feature>
<keyword evidence="8" id="KW-0963">Cytoplasm</keyword>
<dbReference type="SUPFAM" id="SSF56214">
    <property type="entry name" value="4'-phosphopantetheinyl transferase"/>
    <property type="match status" value="1"/>
</dbReference>
<keyword evidence="6 8" id="KW-0443">Lipid metabolism</keyword>
<dbReference type="InterPro" id="IPR008278">
    <property type="entry name" value="4-PPantetheinyl_Trfase_dom"/>
</dbReference>
<keyword evidence="1 8" id="KW-0444">Lipid biosynthesis</keyword>
<dbReference type="HAMAP" id="MF_00101">
    <property type="entry name" value="AcpS"/>
    <property type="match status" value="1"/>
</dbReference>
<comment type="caution">
    <text evidence="10">The sequence shown here is derived from an EMBL/GenBank/DDBJ whole genome shotgun (WGS) entry which is preliminary data.</text>
</comment>
<reference evidence="10 11" key="1">
    <citation type="submission" date="2017-07" db="EMBL/GenBank/DDBJ databases">
        <title>Isolation and whole genome analysis of endospore-forming bacteria from heroin.</title>
        <authorList>
            <person name="Kalinowski J."/>
            <person name="Ahrens B."/>
            <person name="Al-Dilaimi A."/>
            <person name="Winkler A."/>
            <person name="Wibberg D."/>
            <person name="Schleenbecker U."/>
            <person name="Ruckert C."/>
            <person name="Wolfel R."/>
            <person name="Grass G."/>
        </authorList>
    </citation>
    <scope>NUCLEOTIDE SEQUENCE [LARGE SCALE GENOMIC DNA]</scope>
    <source>
        <strain evidence="10 11">7537-G1</strain>
    </source>
</reference>
<evidence type="ECO:0000259" key="9">
    <source>
        <dbReference type="Pfam" id="PF01648"/>
    </source>
</evidence>
<sequence length="132" mass="14203">MIYGIGHDVLEIGRMEILLTGPHGQKFIERVLTEAERVIAERKGAKRTEFVAGRFAAKEAISKSFGCGIGKLIGFLDMEILPDACGKPVVTLSPDAWARLGLGSPQGYTIHLSISHQPELASAFAVVEKNVG</sequence>
<dbReference type="Proteomes" id="UP000215596">
    <property type="component" value="Unassembled WGS sequence"/>
</dbReference>
<proteinExistence type="inferred from homology"/>
<evidence type="ECO:0000313" key="10">
    <source>
        <dbReference type="EMBL" id="PAD75514.1"/>
    </source>
</evidence>
<evidence type="ECO:0000256" key="8">
    <source>
        <dbReference type="HAMAP-Rule" id="MF_00101"/>
    </source>
</evidence>
<comment type="cofactor">
    <cofactor evidence="8">
        <name>Mg(2+)</name>
        <dbReference type="ChEBI" id="CHEBI:18420"/>
    </cofactor>
</comment>
<dbReference type="InterPro" id="IPR037143">
    <property type="entry name" value="4-PPantetheinyl_Trfase_dom_sf"/>
</dbReference>
<feature type="domain" description="4'-phosphopantetheinyl transferase" evidence="9">
    <location>
        <begin position="4"/>
        <end position="95"/>
    </location>
</feature>
<name>A0A268EQX3_9BACL</name>
<dbReference type="NCBIfam" id="TIGR00556">
    <property type="entry name" value="pantethn_trn"/>
    <property type="match status" value="1"/>
</dbReference>
<feature type="binding site" evidence="8">
    <location>
        <position position="59"/>
    </location>
    <ligand>
        <name>Mg(2+)</name>
        <dbReference type="ChEBI" id="CHEBI:18420"/>
    </ligand>
</feature>
<dbReference type="Gene3D" id="3.90.470.20">
    <property type="entry name" value="4'-phosphopantetheinyl transferase domain"/>
    <property type="match status" value="1"/>
</dbReference>
<dbReference type="RefSeq" id="WP_095266004.1">
    <property type="nucleotide sequence ID" value="NZ_NPBY01000045.1"/>
</dbReference>
<evidence type="ECO:0000256" key="2">
    <source>
        <dbReference type="ARBA" id="ARBA00022679"/>
    </source>
</evidence>
<keyword evidence="4 8" id="KW-0276">Fatty acid metabolism</keyword>
<evidence type="ECO:0000256" key="6">
    <source>
        <dbReference type="ARBA" id="ARBA00023098"/>
    </source>
</evidence>
<dbReference type="NCBIfam" id="TIGR00516">
    <property type="entry name" value="acpS"/>
    <property type="match status" value="1"/>
</dbReference>
<comment type="subcellular location">
    <subcellularLocation>
        <location evidence="8">Cytoplasm</location>
    </subcellularLocation>
</comment>
<dbReference type="GO" id="GO:0005737">
    <property type="term" value="C:cytoplasm"/>
    <property type="evidence" value="ECO:0007669"/>
    <property type="project" value="UniProtKB-SubCell"/>
</dbReference>
<keyword evidence="7 8" id="KW-0275">Fatty acid biosynthesis</keyword>
<keyword evidence="5 8" id="KW-0460">Magnesium</keyword>
<evidence type="ECO:0000313" key="11">
    <source>
        <dbReference type="Proteomes" id="UP000215596"/>
    </source>
</evidence>
<evidence type="ECO:0000256" key="7">
    <source>
        <dbReference type="ARBA" id="ARBA00023160"/>
    </source>
</evidence>
<evidence type="ECO:0000256" key="5">
    <source>
        <dbReference type="ARBA" id="ARBA00022842"/>
    </source>
</evidence>
<keyword evidence="3 8" id="KW-0479">Metal-binding</keyword>
<comment type="similarity">
    <text evidence="8">Belongs to the P-Pant transferase superfamily. AcpS family.</text>
</comment>
<dbReference type="Pfam" id="PF01648">
    <property type="entry name" value="ACPS"/>
    <property type="match status" value="1"/>
</dbReference>
<protein>
    <recommendedName>
        <fullName evidence="8">Holo-[acyl-carrier-protein] synthase</fullName>
        <shortName evidence="8">Holo-ACP synthase</shortName>
        <ecNumber evidence="8">2.7.8.7</ecNumber>
    </recommendedName>
    <alternativeName>
        <fullName evidence="8">4'-phosphopantetheinyl transferase AcpS</fullName>
    </alternativeName>
</protein>
<comment type="function">
    <text evidence="8">Transfers the 4'-phosphopantetheine moiety from coenzyme A to a Ser of acyl-carrier-protein.</text>
</comment>
<dbReference type="InterPro" id="IPR002582">
    <property type="entry name" value="ACPS"/>
</dbReference>
<accession>A0A268EQX3</accession>
<dbReference type="EMBL" id="NPBY01000045">
    <property type="protein sequence ID" value="PAD75514.1"/>
    <property type="molecule type" value="Genomic_DNA"/>
</dbReference>
<dbReference type="GO" id="GO:0008897">
    <property type="term" value="F:holo-[acyl-carrier-protein] synthase activity"/>
    <property type="evidence" value="ECO:0007669"/>
    <property type="project" value="UniProtKB-UniRule"/>
</dbReference>
<dbReference type="GO" id="GO:0006633">
    <property type="term" value="P:fatty acid biosynthetic process"/>
    <property type="evidence" value="ECO:0007669"/>
    <property type="project" value="UniProtKB-UniRule"/>
</dbReference>